<dbReference type="EMBL" id="UZAM01011621">
    <property type="protein sequence ID" value="VDP17297.1"/>
    <property type="molecule type" value="Genomic_DNA"/>
</dbReference>
<dbReference type="Pfam" id="PF14444">
    <property type="entry name" value="S1-like"/>
    <property type="match status" value="1"/>
</dbReference>
<proteinExistence type="predicted"/>
<dbReference type="PANTHER" id="PTHR14304">
    <property type="entry name" value="CELL DIVISION CYCLE AND APOPTOSIS REGULATOR PROTEIN"/>
    <property type="match status" value="1"/>
</dbReference>
<evidence type="ECO:0000256" key="1">
    <source>
        <dbReference type="ARBA" id="ARBA00004496"/>
    </source>
</evidence>
<feature type="compositionally biased region" description="Basic and acidic residues" evidence="4">
    <location>
        <begin position="182"/>
        <end position="209"/>
    </location>
</feature>
<feature type="region of interest" description="Disordered" evidence="4">
    <location>
        <begin position="1"/>
        <end position="22"/>
    </location>
</feature>
<dbReference type="Proteomes" id="UP000270296">
    <property type="component" value="Unassembled WGS sequence"/>
</dbReference>
<organism evidence="8">
    <name type="scientific">Soboliphyme baturini</name>
    <dbReference type="NCBI Taxonomy" id="241478"/>
    <lineage>
        <taxon>Eukaryota</taxon>
        <taxon>Metazoa</taxon>
        <taxon>Ecdysozoa</taxon>
        <taxon>Nematoda</taxon>
        <taxon>Enoplea</taxon>
        <taxon>Dorylaimia</taxon>
        <taxon>Dioctophymatida</taxon>
        <taxon>Dioctophymatoidea</taxon>
        <taxon>Soboliphymatidae</taxon>
        <taxon>Soboliphyme</taxon>
    </lineage>
</organism>
<dbReference type="GO" id="GO:0005634">
    <property type="term" value="C:nucleus"/>
    <property type="evidence" value="ECO:0007669"/>
    <property type="project" value="TreeGrafter"/>
</dbReference>
<keyword evidence="3" id="KW-0597">Phosphoprotein</keyword>
<dbReference type="InterPro" id="IPR025223">
    <property type="entry name" value="S1-like_RNA-bd_dom"/>
</dbReference>
<keyword evidence="2" id="KW-0963">Cytoplasm</keyword>
<evidence type="ECO:0000313" key="6">
    <source>
        <dbReference type="EMBL" id="VDP17297.1"/>
    </source>
</evidence>
<dbReference type="GO" id="GO:0005737">
    <property type="term" value="C:cytoplasm"/>
    <property type="evidence" value="ECO:0007669"/>
    <property type="project" value="UniProtKB-SubCell"/>
</dbReference>
<dbReference type="InterPro" id="IPR025954">
    <property type="entry name" value="DBC1/CARP1_inactive_NUDIX"/>
</dbReference>
<feature type="compositionally biased region" description="Gly residues" evidence="4">
    <location>
        <begin position="1"/>
        <end position="17"/>
    </location>
</feature>
<dbReference type="Pfam" id="PF14443">
    <property type="entry name" value="DBC1"/>
    <property type="match status" value="1"/>
</dbReference>
<dbReference type="SMART" id="SM01122">
    <property type="entry name" value="DBC1"/>
    <property type="match status" value="1"/>
</dbReference>
<comment type="subcellular location">
    <subcellularLocation>
        <location evidence="1">Cytoplasm</location>
    </subcellularLocation>
</comment>
<dbReference type="PANTHER" id="PTHR14304:SF11">
    <property type="entry name" value="SAP DOMAIN-CONTAINING PROTEIN"/>
    <property type="match status" value="1"/>
</dbReference>
<keyword evidence="7" id="KW-1185">Reference proteome</keyword>
<evidence type="ECO:0000313" key="7">
    <source>
        <dbReference type="Proteomes" id="UP000270296"/>
    </source>
</evidence>
<feature type="domain" description="DBC1/CARP1 catalytically inactive NUDIX hydrolase" evidence="5">
    <location>
        <begin position="361"/>
        <end position="425"/>
    </location>
</feature>
<name>A0A183IXW9_9BILA</name>
<dbReference type="InterPro" id="IPR025224">
    <property type="entry name" value="CCAR1/CCAR2"/>
</dbReference>
<accession>A0A183IXW9</accession>
<dbReference type="WBParaSite" id="SBAD_0000877701-mRNA-1">
    <property type="protein sequence ID" value="SBAD_0000877701-mRNA-1"/>
    <property type="gene ID" value="SBAD_0000877701"/>
</dbReference>
<evidence type="ECO:0000313" key="8">
    <source>
        <dbReference type="WBParaSite" id="SBAD_0000877701-mRNA-1"/>
    </source>
</evidence>
<reference evidence="6 7" key="2">
    <citation type="submission" date="2018-11" db="EMBL/GenBank/DDBJ databases">
        <authorList>
            <consortium name="Pathogen Informatics"/>
        </authorList>
    </citation>
    <scope>NUCLEOTIDE SEQUENCE [LARGE SCALE GENOMIC DNA]</scope>
</reference>
<gene>
    <name evidence="6" type="ORF">SBAD_LOCUS8467</name>
</gene>
<evidence type="ECO:0000256" key="2">
    <source>
        <dbReference type="ARBA" id="ARBA00022490"/>
    </source>
</evidence>
<dbReference type="AlphaFoldDB" id="A0A183IXW9"/>
<feature type="region of interest" description="Disordered" evidence="4">
    <location>
        <begin position="181"/>
        <end position="253"/>
    </location>
</feature>
<evidence type="ECO:0000256" key="3">
    <source>
        <dbReference type="ARBA" id="ARBA00022553"/>
    </source>
</evidence>
<feature type="compositionally biased region" description="Basic residues" evidence="4">
    <location>
        <begin position="210"/>
        <end position="227"/>
    </location>
</feature>
<sequence>MAQYGGKGGSWGRGPGGQQMNPYGGQMGGMNAYAASQVAAMSLGGGGMGSLGSGVMPSVNSAAFSAPSMGNAVGYGGSAGSRSQPGGGTKISNRAYVGLVTKMADNYGFVDDEVFFQTNVVRGAMPEVGDRVMVEANYNPNMAFKWSAIRIQLLTGHDRPAMPPVFLLQRFFIFALYQGRGGGRDQRWPDRRDQGMPLRRDAAPMARRDRSPRRSSPPRHTPRRSPPIRRPSPSLRPATNVVGGMKRERSATRKEVSVMTLRKRYNKLYIPSDFFHANYTWMSSFPLEAPFSIDHSAAYHVMHKDVDCFYENNAVLDPPDVDYRYSAKVMLLDLPPYAEMFKRTLGLLEDGTCRTDYDFEPICPNRLIGFLVGLKGKSEVLAIGGPWSASLDGPDPENDPRVLIKTAIRTCKAMTGVDLSKCTQW</sequence>
<evidence type="ECO:0000256" key="4">
    <source>
        <dbReference type="SAM" id="MobiDB-lite"/>
    </source>
</evidence>
<dbReference type="OrthoDB" id="21006at2759"/>
<dbReference type="GO" id="GO:0006355">
    <property type="term" value="P:regulation of DNA-templated transcription"/>
    <property type="evidence" value="ECO:0007669"/>
    <property type="project" value="InterPro"/>
</dbReference>
<evidence type="ECO:0000259" key="5">
    <source>
        <dbReference type="SMART" id="SM01122"/>
    </source>
</evidence>
<reference evidence="8" key="1">
    <citation type="submission" date="2016-06" db="UniProtKB">
        <authorList>
            <consortium name="WormBaseParasite"/>
        </authorList>
    </citation>
    <scope>IDENTIFICATION</scope>
</reference>
<protein>
    <submittedName>
        <fullName evidence="8">DBC1 domain-containing protein</fullName>
    </submittedName>
</protein>